<dbReference type="Proteomes" id="UP000237246">
    <property type="component" value="Unassembled WGS sequence"/>
</dbReference>
<evidence type="ECO:0000313" key="2">
    <source>
        <dbReference type="EMBL" id="POI32709.1"/>
    </source>
</evidence>
<accession>A0A2P4T8M0</accession>
<evidence type="ECO:0000313" key="3">
    <source>
        <dbReference type="Proteomes" id="UP000237246"/>
    </source>
</evidence>
<proteinExistence type="predicted"/>
<feature type="region of interest" description="Disordered" evidence="1">
    <location>
        <begin position="79"/>
        <end position="115"/>
    </location>
</feature>
<dbReference type="AlphaFoldDB" id="A0A2P4T8M0"/>
<feature type="non-terminal residue" evidence="2">
    <location>
        <position position="1"/>
    </location>
</feature>
<keyword evidence="3" id="KW-1185">Reference proteome</keyword>
<feature type="compositionally biased region" description="Polar residues" evidence="1">
    <location>
        <begin position="95"/>
        <end position="104"/>
    </location>
</feature>
<sequence length="115" mass="12680">RVKKITASRIDRKLLTETCGGVTGVCPQRPRPALRVSDRPLLLIGLHQEPHEQHSDEDDHEVEKKFLCGSLHFRGCSGRAEVSGQSKRKPVGAQQGASLSSAFRSQAPVRKKENT</sequence>
<evidence type="ECO:0000256" key="1">
    <source>
        <dbReference type="SAM" id="MobiDB-lite"/>
    </source>
</evidence>
<comment type="caution">
    <text evidence="2">The sequence shown here is derived from an EMBL/GenBank/DDBJ whole genome shotgun (WGS) entry which is preliminary data.</text>
</comment>
<name>A0A2P4T8M0_BAMTH</name>
<reference evidence="2 3" key="1">
    <citation type="submission" date="2018-01" db="EMBL/GenBank/DDBJ databases">
        <title>Comparison of the Chinese Bamboo Partridge and Red Junglefowl genome sequences highlights the importance of demography in genome evolution.</title>
        <authorList>
            <person name="Tiley G.P."/>
            <person name="Kimball R.T."/>
            <person name="Braun E.L."/>
            <person name="Burleigh J.G."/>
        </authorList>
    </citation>
    <scope>NUCLEOTIDE SEQUENCE [LARGE SCALE GENOMIC DNA]</scope>
    <source>
        <strain evidence="2">RTK389</strain>
        <tissue evidence="2">Blood</tissue>
    </source>
</reference>
<gene>
    <name evidence="2" type="ORF">CIB84_003539</name>
</gene>
<organism evidence="2 3">
    <name type="scientific">Bambusicola thoracicus</name>
    <name type="common">Chinese bamboo-partridge</name>
    <name type="synonym">Perdix thoracica</name>
    <dbReference type="NCBI Taxonomy" id="9083"/>
    <lineage>
        <taxon>Eukaryota</taxon>
        <taxon>Metazoa</taxon>
        <taxon>Chordata</taxon>
        <taxon>Craniata</taxon>
        <taxon>Vertebrata</taxon>
        <taxon>Euteleostomi</taxon>
        <taxon>Archelosauria</taxon>
        <taxon>Archosauria</taxon>
        <taxon>Dinosauria</taxon>
        <taxon>Saurischia</taxon>
        <taxon>Theropoda</taxon>
        <taxon>Coelurosauria</taxon>
        <taxon>Aves</taxon>
        <taxon>Neognathae</taxon>
        <taxon>Galloanserae</taxon>
        <taxon>Galliformes</taxon>
        <taxon>Phasianidae</taxon>
        <taxon>Perdicinae</taxon>
        <taxon>Bambusicola</taxon>
    </lineage>
</organism>
<protein>
    <submittedName>
        <fullName evidence="2">Uncharacterized protein</fullName>
    </submittedName>
</protein>
<dbReference type="EMBL" id="PPHD01005158">
    <property type="protein sequence ID" value="POI32709.1"/>
    <property type="molecule type" value="Genomic_DNA"/>
</dbReference>